<dbReference type="InterPro" id="IPR029045">
    <property type="entry name" value="ClpP/crotonase-like_dom_sf"/>
</dbReference>
<evidence type="ECO:0000259" key="4">
    <source>
        <dbReference type="Pfam" id="PF16113"/>
    </source>
</evidence>
<sequence>MTVTNEHDAPVLLSVRHRTGLIELNRPKALNSLNPEMIDIITKALRMWGPDDDIDQVVVFSSHPKAFCAGGDVRHARSEVLEGGDPDSFFAAEYALNAALSEFPKPYIAVLDGVAMGGGLGISLHGSHRIVTDKAFASMPEMAIGYVTDVGVPYMSQRTMSPALAKFWGVTGYRMYAADLLYTGLATGYTEDPAAFIEDVVAHGISSAQLSDAAARGPAPLAALAPAIEEAFAHSTWPEILAACTPELREIVDELTAAASPTSIVAALELYDFESRAADIREALAAELRLGMHLIRRPDFAEGVRAVLVDKTKDAAFNPATVEDVDVAALRAQL</sequence>
<dbReference type="GeneID" id="79852394"/>
<dbReference type="EMBL" id="VHIR01000010">
    <property type="protein sequence ID" value="TQE43240.1"/>
    <property type="molecule type" value="Genomic_DNA"/>
</dbReference>
<keyword evidence="5" id="KW-0413">Isomerase</keyword>
<proteinExistence type="predicted"/>
<dbReference type="Proteomes" id="UP000318080">
    <property type="component" value="Unassembled WGS sequence"/>
</dbReference>
<dbReference type="RefSeq" id="WP_141628981.1">
    <property type="nucleotide sequence ID" value="NZ_JANIKK010000012.1"/>
</dbReference>
<dbReference type="InterPro" id="IPR032259">
    <property type="entry name" value="HIBYL-CoA-H"/>
</dbReference>
<dbReference type="GO" id="GO:0006574">
    <property type="term" value="P:L-valine catabolic process"/>
    <property type="evidence" value="ECO:0007669"/>
    <property type="project" value="TreeGrafter"/>
</dbReference>
<dbReference type="InterPro" id="IPR045004">
    <property type="entry name" value="ECH_dom"/>
</dbReference>
<dbReference type="STRING" id="1686286.GCA_900092335_01129"/>
<name>A0A540R675_9CORY</name>
<dbReference type="EC" id="3.1.2.4" evidence="2"/>
<dbReference type="CDD" id="cd06558">
    <property type="entry name" value="crotonase-like"/>
    <property type="match status" value="1"/>
</dbReference>
<evidence type="ECO:0000256" key="2">
    <source>
        <dbReference type="ARBA" id="ARBA00011915"/>
    </source>
</evidence>
<evidence type="ECO:0000313" key="5">
    <source>
        <dbReference type="EMBL" id="TQE43240.1"/>
    </source>
</evidence>
<reference evidence="5 6" key="1">
    <citation type="submission" date="2019-06" db="EMBL/GenBank/DDBJ databases">
        <title>Draft genome of C. phoceense Strain 272.</title>
        <authorList>
            <person name="Pacheco L.G.C."/>
            <person name="Barberis C.M."/>
            <person name="Almuzara M.N."/>
            <person name="Traglia G.M."/>
            <person name="Santos C.S."/>
            <person name="Rocha D.J.P.G."/>
            <person name="Aguiar E.R.G.R."/>
            <person name="Vay C.A."/>
        </authorList>
    </citation>
    <scope>NUCLEOTIDE SEQUENCE [LARGE SCALE GENOMIC DNA]</scope>
    <source>
        <strain evidence="5 6">272</strain>
    </source>
</reference>
<evidence type="ECO:0000256" key="3">
    <source>
        <dbReference type="ARBA" id="ARBA00022801"/>
    </source>
</evidence>
<organism evidence="5 6">
    <name type="scientific">Corynebacterium phoceense</name>
    <dbReference type="NCBI Taxonomy" id="1686286"/>
    <lineage>
        <taxon>Bacteria</taxon>
        <taxon>Bacillati</taxon>
        <taxon>Actinomycetota</taxon>
        <taxon>Actinomycetes</taxon>
        <taxon>Mycobacteriales</taxon>
        <taxon>Corynebacteriaceae</taxon>
        <taxon>Corynebacterium</taxon>
    </lineage>
</organism>
<dbReference type="GO" id="GO:0016853">
    <property type="term" value="F:isomerase activity"/>
    <property type="evidence" value="ECO:0007669"/>
    <property type="project" value="UniProtKB-KW"/>
</dbReference>
<accession>A0A540R675</accession>
<evidence type="ECO:0000256" key="1">
    <source>
        <dbReference type="ARBA" id="ARBA00001709"/>
    </source>
</evidence>
<dbReference type="Gene3D" id="3.90.226.10">
    <property type="entry name" value="2-enoyl-CoA Hydratase, Chain A, domain 1"/>
    <property type="match status" value="1"/>
</dbReference>
<dbReference type="PANTHER" id="PTHR43176">
    <property type="entry name" value="3-HYDROXYISOBUTYRYL-COA HYDROLASE-RELATED"/>
    <property type="match status" value="1"/>
</dbReference>
<comment type="caution">
    <text evidence="5">The sequence shown here is derived from an EMBL/GenBank/DDBJ whole genome shotgun (WGS) entry which is preliminary data.</text>
</comment>
<dbReference type="PANTHER" id="PTHR43176:SF3">
    <property type="entry name" value="3-HYDROXYISOBUTYRYL-COA HYDROLASE, MITOCHONDRIAL"/>
    <property type="match status" value="1"/>
</dbReference>
<feature type="domain" description="Enoyl-CoA hydratase/isomerase" evidence="4">
    <location>
        <begin position="20"/>
        <end position="331"/>
    </location>
</feature>
<dbReference type="AlphaFoldDB" id="A0A540R675"/>
<dbReference type="NCBIfam" id="NF004127">
    <property type="entry name" value="PRK05617.1"/>
    <property type="match status" value="1"/>
</dbReference>
<protein>
    <recommendedName>
        <fullName evidence="2">3-hydroxyisobutyryl-CoA hydrolase</fullName>
        <ecNumber evidence="2">3.1.2.4</ecNumber>
    </recommendedName>
</protein>
<gene>
    <name evidence="5" type="ORF">EJK80_07760</name>
</gene>
<keyword evidence="3" id="KW-0378">Hydrolase</keyword>
<evidence type="ECO:0000313" key="6">
    <source>
        <dbReference type="Proteomes" id="UP000318080"/>
    </source>
</evidence>
<dbReference type="SUPFAM" id="SSF52096">
    <property type="entry name" value="ClpP/crotonase"/>
    <property type="match status" value="1"/>
</dbReference>
<dbReference type="Pfam" id="PF16113">
    <property type="entry name" value="ECH_2"/>
    <property type="match status" value="1"/>
</dbReference>
<dbReference type="GO" id="GO:0003860">
    <property type="term" value="F:3-hydroxyisobutyryl-CoA hydrolase activity"/>
    <property type="evidence" value="ECO:0007669"/>
    <property type="project" value="UniProtKB-EC"/>
</dbReference>
<comment type="catalytic activity">
    <reaction evidence="1">
        <text>3-hydroxy-2-methylpropanoyl-CoA + H2O = 3-hydroxy-2-methylpropanoate + CoA + H(+)</text>
        <dbReference type="Rhea" id="RHEA:20888"/>
        <dbReference type="ChEBI" id="CHEBI:11805"/>
        <dbReference type="ChEBI" id="CHEBI:15377"/>
        <dbReference type="ChEBI" id="CHEBI:15378"/>
        <dbReference type="ChEBI" id="CHEBI:57287"/>
        <dbReference type="ChEBI" id="CHEBI:57340"/>
        <dbReference type="EC" id="3.1.2.4"/>
    </reaction>
</comment>
<keyword evidence="6" id="KW-1185">Reference proteome</keyword>